<gene>
    <name evidence="1" type="ORF">SAMN05216192_12089</name>
</gene>
<evidence type="ECO:0000313" key="1">
    <source>
        <dbReference type="EMBL" id="SDJ62649.1"/>
    </source>
</evidence>
<sequence length="358" mass="39262">MNKKKWYAGAVVLFSGGVLTLSAFVVPGIVNSRVIAGNGPAVQAKAQPAAGGSAIPVLKFEAPAPVSTVTADLLKDMSEAQIKQIYDYINKPGLEPGISGREITEAEINRRLVLEDQYVYEGLRPEQPLPLKAGQAEVYVDIETHTYTYPERTMTDEELLQLIDWSYRLNYIAARHNVTVPPLAQDISEAEAKRLAAESVNKLFDADVSKLKTKALLAELGADKQPAWTVHSAPYKAATLRGQEKEFQEYHVIIDAKTGDMLDTTVINGALKRTPIDDAAANRIAKDASWIHKATQIVMNKQGEKRTIVKASLTGTENNNKRGMVAVKLLLEDGSSYTAELRYPNQALRCLIYEPAGK</sequence>
<keyword evidence="2" id="KW-1185">Reference proteome</keyword>
<name>A0A1G8V9J6_9BACL</name>
<evidence type="ECO:0000313" key="2">
    <source>
        <dbReference type="Proteomes" id="UP000199050"/>
    </source>
</evidence>
<accession>A0A1G8V9J6</accession>
<organism evidence="1 2">
    <name type="scientific">Paenibacillus typhae</name>
    <dbReference type="NCBI Taxonomy" id="1174501"/>
    <lineage>
        <taxon>Bacteria</taxon>
        <taxon>Bacillati</taxon>
        <taxon>Bacillota</taxon>
        <taxon>Bacilli</taxon>
        <taxon>Bacillales</taxon>
        <taxon>Paenibacillaceae</taxon>
        <taxon>Paenibacillus</taxon>
    </lineage>
</organism>
<dbReference type="EMBL" id="FNDX01000020">
    <property type="protein sequence ID" value="SDJ62649.1"/>
    <property type="molecule type" value="Genomic_DNA"/>
</dbReference>
<dbReference type="STRING" id="1174501.SAMN05216192_12089"/>
<protein>
    <submittedName>
        <fullName evidence="1">Uncharacterized protein</fullName>
    </submittedName>
</protein>
<reference evidence="2" key="1">
    <citation type="submission" date="2016-10" db="EMBL/GenBank/DDBJ databases">
        <authorList>
            <person name="Varghese N."/>
            <person name="Submissions S."/>
        </authorList>
    </citation>
    <scope>NUCLEOTIDE SEQUENCE [LARGE SCALE GENOMIC DNA]</scope>
    <source>
        <strain evidence="2">CGMCC 1.11012</strain>
    </source>
</reference>
<dbReference type="Proteomes" id="UP000199050">
    <property type="component" value="Unassembled WGS sequence"/>
</dbReference>
<dbReference type="AlphaFoldDB" id="A0A1G8V9J6"/>
<proteinExistence type="predicted"/>